<dbReference type="EMBL" id="ANKQ01000002">
    <property type="protein sequence ID" value="ELP53997.1"/>
    <property type="molecule type" value="Genomic_DNA"/>
</dbReference>
<evidence type="ECO:0000313" key="2">
    <source>
        <dbReference type="Proteomes" id="UP000010932"/>
    </source>
</evidence>
<evidence type="ECO:0000313" key="1">
    <source>
        <dbReference type="EMBL" id="ELP53997.1"/>
    </source>
</evidence>
<reference evidence="1 2" key="1">
    <citation type="journal article" date="2013" name="Genome Announc.">
        <title>Whole-Genome Sequence of Microcystis aeruginosa TAIHU98, a Nontoxic Bloom-Forming Strain Isolated from Taihu Lake, China.</title>
        <authorList>
            <person name="Yang C."/>
            <person name="Zhang W."/>
            <person name="Ren M."/>
            <person name="Song L."/>
            <person name="Li T."/>
            <person name="Zhao J."/>
        </authorList>
    </citation>
    <scope>NUCLEOTIDE SEQUENCE [LARGE SCALE GENOMIC DNA]</scope>
    <source>
        <strain evidence="1 2">TAIHU98</strain>
    </source>
</reference>
<protein>
    <submittedName>
        <fullName evidence="1">Uncharacterized protein</fullName>
    </submittedName>
</protein>
<gene>
    <name evidence="1" type="ORF">O53_2808</name>
</gene>
<dbReference type="PATRIC" id="fig|1134457.3.peg.2292"/>
<sequence>MLNFLNECKQSNLSPKKRIYRVKGTNSLKNWGFFPEKNLRFR</sequence>
<comment type="caution">
    <text evidence="1">The sequence shown here is derived from an EMBL/GenBank/DDBJ whole genome shotgun (WGS) entry which is preliminary data.</text>
</comment>
<dbReference type="AlphaFoldDB" id="L7E6S8"/>
<organism evidence="1 2">
    <name type="scientific">Microcystis aeruginosa TAIHU98</name>
    <dbReference type="NCBI Taxonomy" id="1134457"/>
    <lineage>
        <taxon>Bacteria</taxon>
        <taxon>Bacillati</taxon>
        <taxon>Cyanobacteriota</taxon>
        <taxon>Cyanophyceae</taxon>
        <taxon>Oscillatoriophycideae</taxon>
        <taxon>Chroococcales</taxon>
        <taxon>Microcystaceae</taxon>
        <taxon>Microcystis</taxon>
    </lineage>
</organism>
<name>L7E6S8_MICAE</name>
<accession>L7E6S8</accession>
<dbReference type="Proteomes" id="UP000010932">
    <property type="component" value="Unassembled WGS sequence"/>
</dbReference>
<proteinExistence type="predicted"/>